<evidence type="ECO:0000313" key="9">
    <source>
        <dbReference type="Proteomes" id="UP000239388"/>
    </source>
</evidence>
<dbReference type="InterPro" id="IPR058626">
    <property type="entry name" value="MdtA-like_b-barrel"/>
</dbReference>
<dbReference type="Gene3D" id="2.40.50.100">
    <property type="match status" value="1"/>
</dbReference>
<dbReference type="GO" id="GO:0046677">
    <property type="term" value="P:response to antibiotic"/>
    <property type="evidence" value="ECO:0007669"/>
    <property type="project" value="TreeGrafter"/>
</dbReference>
<dbReference type="Proteomes" id="UP000239388">
    <property type="component" value="Unassembled WGS sequence"/>
</dbReference>
<dbReference type="Gene3D" id="2.40.30.170">
    <property type="match status" value="1"/>
</dbReference>
<dbReference type="InterPro" id="IPR058625">
    <property type="entry name" value="MdtA-like_BSH"/>
</dbReference>
<evidence type="ECO:0000313" key="8">
    <source>
        <dbReference type="EMBL" id="PQO26578.1"/>
    </source>
</evidence>
<dbReference type="GO" id="GO:0022857">
    <property type="term" value="F:transmembrane transporter activity"/>
    <property type="evidence" value="ECO:0007669"/>
    <property type="project" value="InterPro"/>
</dbReference>
<dbReference type="GO" id="GO:0005886">
    <property type="term" value="C:plasma membrane"/>
    <property type="evidence" value="ECO:0007669"/>
    <property type="project" value="TreeGrafter"/>
</dbReference>
<reference evidence="8 9" key="1">
    <citation type="submission" date="2018-02" db="EMBL/GenBank/DDBJ databases">
        <title>Comparative genomes isolates from brazilian mangrove.</title>
        <authorList>
            <person name="Araujo J.E."/>
            <person name="Taketani R.G."/>
            <person name="Silva M.C.P."/>
            <person name="Loureco M.V."/>
            <person name="Andreote F.D."/>
        </authorList>
    </citation>
    <scope>NUCLEOTIDE SEQUENCE [LARGE SCALE GENOMIC DNA]</scope>
    <source>
        <strain evidence="8 9">NAP PRIS-MGV</strain>
    </source>
</reference>
<feature type="region of interest" description="Disordered" evidence="3">
    <location>
        <begin position="383"/>
        <end position="422"/>
    </location>
</feature>
<evidence type="ECO:0000259" key="5">
    <source>
        <dbReference type="Pfam" id="PF25917"/>
    </source>
</evidence>
<dbReference type="EMBL" id="PUIB01000030">
    <property type="protein sequence ID" value="PQO26578.1"/>
    <property type="molecule type" value="Genomic_DNA"/>
</dbReference>
<evidence type="ECO:0000256" key="3">
    <source>
        <dbReference type="SAM" id="MobiDB-lite"/>
    </source>
</evidence>
<proteinExistence type="inferred from homology"/>
<dbReference type="NCBIfam" id="TIGR01730">
    <property type="entry name" value="RND_mfp"/>
    <property type="match status" value="1"/>
</dbReference>
<dbReference type="Pfam" id="PF25876">
    <property type="entry name" value="HH_MFP_RND"/>
    <property type="match status" value="1"/>
</dbReference>
<dbReference type="Gene3D" id="1.10.287.470">
    <property type="entry name" value="Helix hairpin bin"/>
    <property type="match status" value="1"/>
</dbReference>
<organism evidence="8 9">
    <name type="scientific">Blastopirellula marina</name>
    <dbReference type="NCBI Taxonomy" id="124"/>
    <lineage>
        <taxon>Bacteria</taxon>
        <taxon>Pseudomonadati</taxon>
        <taxon>Planctomycetota</taxon>
        <taxon>Planctomycetia</taxon>
        <taxon>Pirellulales</taxon>
        <taxon>Pirellulaceae</taxon>
        <taxon>Blastopirellula</taxon>
    </lineage>
</organism>
<dbReference type="PANTHER" id="PTHR30158">
    <property type="entry name" value="ACRA/E-RELATED COMPONENT OF DRUG EFFLUX TRANSPORTER"/>
    <property type="match status" value="1"/>
</dbReference>
<comment type="caution">
    <text evidence="8">The sequence shown here is derived from an EMBL/GenBank/DDBJ whole genome shotgun (WGS) entry which is preliminary data.</text>
</comment>
<evidence type="ECO:0000259" key="7">
    <source>
        <dbReference type="Pfam" id="PF25967"/>
    </source>
</evidence>
<evidence type="ECO:0000256" key="2">
    <source>
        <dbReference type="ARBA" id="ARBA00009477"/>
    </source>
</evidence>
<evidence type="ECO:0000259" key="6">
    <source>
        <dbReference type="Pfam" id="PF25944"/>
    </source>
</evidence>
<dbReference type="Pfam" id="PF25944">
    <property type="entry name" value="Beta-barrel_RND"/>
    <property type="match status" value="1"/>
</dbReference>
<dbReference type="SUPFAM" id="SSF111369">
    <property type="entry name" value="HlyD-like secretion proteins"/>
    <property type="match status" value="1"/>
</dbReference>
<name>A0A2S8F332_9BACT</name>
<accession>A0A2S8F332</accession>
<evidence type="ECO:0000256" key="1">
    <source>
        <dbReference type="ARBA" id="ARBA00004196"/>
    </source>
</evidence>
<feature type="domain" description="Multidrug resistance protein MdtA-like C-terminal permuted SH3" evidence="7">
    <location>
        <begin position="312"/>
        <end position="378"/>
    </location>
</feature>
<feature type="domain" description="Multidrug resistance protein MdtA-like barrel-sandwich hybrid" evidence="5">
    <location>
        <begin position="75"/>
        <end position="216"/>
    </location>
</feature>
<feature type="domain" description="Multidrug resistance protein MdtA-like alpha-helical hairpin" evidence="4">
    <location>
        <begin position="118"/>
        <end position="184"/>
    </location>
</feature>
<comment type="similarity">
    <text evidence="2">Belongs to the membrane fusion protein (MFP) (TC 8.A.1) family.</text>
</comment>
<dbReference type="AlphaFoldDB" id="A0A2S8F332"/>
<dbReference type="GO" id="GO:0030313">
    <property type="term" value="C:cell envelope"/>
    <property type="evidence" value="ECO:0007669"/>
    <property type="project" value="UniProtKB-SubCell"/>
</dbReference>
<dbReference type="InterPro" id="IPR006143">
    <property type="entry name" value="RND_pump_MFP"/>
</dbReference>
<dbReference type="InterPro" id="IPR058627">
    <property type="entry name" value="MdtA-like_C"/>
</dbReference>
<dbReference type="PANTHER" id="PTHR30158:SF10">
    <property type="entry name" value="CATION EFFLUX PUMP"/>
    <property type="match status" value="1"/>
</dbReference>
<sequence>MGGRLCDGTGILSFLTAIRRYSSLAIAAGIFLVGGCRPANQYQEPPPSKVTVAKPLVRDVTVYMEETGTTEAVQRADVYARVSGVLQKIVFQPNDEVTEGDILFNIQPDEYVAKRDLASADLELARVAEAKAKNDLERQRQVFEKGAVSEMKMVELQAEVDGSAAQINAAQAKLDQAVIDVGYTTVKAPISGRVGKSYVKEGNLVSSLPATELTTIISNDAVYANFSISERAYLRFVDSYNPDQKGKRDVKLFLARATDTDFPYEGSVNFTDLTVERGTGTFAIRGLFQNTDGRLTPGLFVRIRFPVEVNKDAMLAPERATAVDQAGSYVLIVNDENVVERRDVVVGAKFGAMVVIAPEPHAEEALTADDRIILDGVQFSRPGAVVDPQPSELSIDESLLNPNKPAEPSSPASEAENAETDQ</sequence>
<gene>
    <name evidence="8" type="ORF">C5Y98_29785</name>
</gene>
<dbReference type="InterPro" id="IPR058624">
    <property type="entry name" value="MdtA-like_HH"/>
</dbReference>
<feature type="domain" description="Multidrug resistance protein MdtA-like beta-barrel" evidence="6">
    <location>
        <begin position="241"/>
        <end position="307"/>
    </location>
</feature>
<protein>
    <submittedName>
        <fullName evidence="8">Efflux transporter periplasmic adaptor subunit</fullName>
    </submittedName>
</protein>
<dbReference type="Pfam" id="PF25967">
    <property type="entry name" value="RND-MFP_C"/>
    <property type="match status" value="1"/>
</dbReference>
<feature type="compositionally biased region" description="Low complexity" evidence="3">
    <location>
        <begin position="401"/>
        <end position="415"/>
    </location>
</feature>
<dbReference type="Gene3D" id="2.40.420.20">
    <property type="match status" value="1"/>
</dbReference>
<evidence type="ECO:0000259" key="4">
    <source>
        <dbReference type="Pfam" id="PF25876"/>
    </source>
</evidence>
<comment type="subcellular location">
    <subcellularLocation>
        <location evidence="1">Cell envelope</location>
    </subcellularLocation>
</comment>
<dbReference type="Pfam" id="PF25917">
    <property type="entry name" value="BSH_RND"/>
    <property type="match status" value="1"/>
</dbReference>